<feature type="domain" description="Polysaccharide biosynthesis protein CapD-like" evidence="2">
    <location>
        <begin position="1"/>
        <end position="47"/>
    </location>
</feature>
<dbReference type="EMBL" id="BARU01025840">
    <property type="protein sequence ID" value="GAH71195.1"/>
    <property type="molecule type" value="Genomic_DNA"/>
</dbReference>
<evidence type="ECO:0000259" key="2">
    <source>
        <dbReference type="Pfam" id="PF02719"/>
    </source>
</evidence>
<comment type="similarity">
    <text evidence="1">Belongs to the polysaccharide synthase family.</text>
</comment>
<gene>
    <name evidence="3" type="ORF">S03H2_41594</name>
</gene>
<dbReference type="PANTHER" id="PTHR43318:SF2">
    <property type="entry name" value="UDP-N-ACETYLGLUCOSAMINE 4,6-DEHYDRATASE (INVERTING)"/>
    <property type="match status" value="1"/>
</dbReference>
<evidence type="ECO:0000313" key="3">
    <source>
        <dbReference type="EMBL" id="GAH71195.1"/>
    </source>
</evidence>
<dbReference type="InterPro" id="IPR036291">
    <property type="entry name" value="NAD(P)-bd_dom_sf"/>
</dbReference>
<protein>
    <recommendedName>
        <fullName evidence="2">Polysaccharide biosynthesis protein CapD-like domain-containing protein</fullName>
    </recommendedName>
</protein>
<accession>X1IPK5</accession>
<proteinExistence type="inferred from homology"/>
<reference evidence="3" key="1">
    <citation type="journal article" date="2014" name="Front. Microbiol.">
        <title>High frequency of phylogenetically diverse reductive dehalogenase-homologous genes in deep subseafloor sedimentary metagenomes.</title>
        <authorList>
            <person name="Kawai M."/>
            <person name="Futagami T."/>
            <person name="Toyoda A."/>
            <person name="Takaki Y."/>
            <person name="Nishi S."/>
            <person name="Hori S."/>
            <person name="Arai W."/>
            <person name="Tsubouchi T."/>
            <person name="Morono Y."/>
            <person name="Uchiyama I."/>
            <person name="Ito T."/>
            <person name="Fujiyama A."/>
            <person name="Inagaki F."/>
            <person name="Takami H."/>
        </authorList>
    </citation>
    <scope>NUCLEOTIDE SEQUENCE</scope>
    <source>
        <strain evidence="3">Expedition CK06-06</strain>
    </source>
</reference>
<dbReference type="Gene3D" id="3.40.50.720">
    <property type="entry name" value="NAD(P)-binding Rossmann-like Domain"/>
    <property type="match status" value="1"/>
</dbReference>
<dbReference type="Pfam" id="PF02719">
    <property type="entry name" value="Polysacc_synt_2"/>
    <property type="match status" value="1"/>
</dbReference>
<dbReference type="PANTHER" id="PTHR43318">
    <property type="entry name" value="UDP-N-ACETYLGLUCOSAMINE 4,6-DEHYDRATASE"/>
    <property type="match status" value="1"/>
</dbReference>
<feature type="non-terminal residue" evidence="3">
    <location>
        <position position="1"/>
    </location>
</feature>
<dbReference type="InterPro" id="IPR003869">
    <property type="entry name" value="Polysac_CapD-like"/>
</dbReference>
<organism evidence="3">
    <name type="scientific">marine sediment metagenome</name>
    <dbReference type="NCBI Taxonomy" id="412755"/>
    <lineage>
        <taxon>unclassified sequences</taxon>
        <taxon>metagenomes</taxon>
        <taxon>ecological metagenomes</taxon>
    </lineage>
</organism>
<dbReference type="InterPro" id="IPR051203">
    <property type="entry name" value="Polysaccharide_Synthase-Rel"/>
</dbReference>
<name>X1IPK5_9ZZZZ</name>
<dbReference type="AlphaFoldDB" id="X1IPK5"/>
<sequence length="60" mass="6730">DAAIDNGVAKVIALSTDKAVYPINLYGATKLVAEKLFIQANFYVGDNVILFRIKRDLFRR</sequence>
<dbReference type="SUPFAM" id="SSF51735">
    <property type="entry name" value="NAD(P)-binding Rossmann-fold domains"/>
    <property type="match status" value="1"/>
</dbReference>
<evidence type="ECO:0000256" key="1">
    <source>
        <dbReference type="ARBA" id="ARBA00007430"/>
    </source>
</evidence>
<comment type="caution">
    <text evidence="3">The sequence shown here is derived from an EMBL/GenBank/DDBJ whole genome shotgun (WGS) entry which is preliminary data.</text>
</comment>